<dbReference type="Gene3D" id="2.10.50.10">
    <property type="entry name" value="Tumor Necrosis Factor Receptor, subunit A, domain 2"/>
    <property type="match status" value="2"/>
</dbReference>
<gene>
    <name evidence="5" type="ORF">PLEPLA_LOCUS33405</name>
</gene>
<dbReference type="GO" id="GO:0043066">
    <property type="term" value="P:negative regulation of apoptotic process"/>
    <property type="evidence" value="ECO:0007669"/>
    <property type="project" value="TreeGrafter"/>
</dbReference>
<dbReference type="Pfam" id="PF00020">
    <property type="entry name" value="TNFR_c6"/>
    <property type="match status" value="2"/>
</dbReference>
<dbReference type="PANTHER" id="PTHR46874">
    <property type="entry name" value="TUMOR NECROSIS FACTOR RECEPTOR SUPERFAMILY MEMBER 6"/>
    <property type="match status" value="1"/>
</dbReference>
<feature type="chain" id="PRO_5040213061" description="TNFR-Cys domain-containing protein" evidence="3">
    <location>
        <begin position="30"/>
        <end position="326"/>
    </location>
</feature>
<dbReference type="AlphaFoldDB" id="A0A9N7VBW0"/>
<dbReference type="GO" id="GO:0006924">
    <property type="term" value="P:activation-induced cell death of T cells"/>
    <property type="evidence" value="ECO:0007669"/>
    <property type="project" value="TreeGrafter"/>
</dbReference>
<proteinExistence type="predicted"/>
<reference evidence="5" key="1">
    <citation type="submission" date="2020-03" db="EMBL/GenBank/DDBJ databases">
        <authorList>
            <person name="Weist P."/>
        </authorList>
    </citation>
    <scope>NUCLEOTIDE SEQUENCE</scope>
</reference>
<keyword evidence="1" id="KW-1015">Disulfide bond</keyword>
<evidence type="ECO:0000256" key="3">
    <source>
        <dbReference type="SAM" id="SignalP"/>
    </source>
</evidence>
<dbReference type="GO" id="GO:0032872">
    <property type="term" value="P:regulation of stress-activated MAPK cascade"/>
    <property type="evidence" value="ECO:0007669"/>
    <property type="project" value="TreeGrafter"/>
</dbReference>
<dbReference type="InterPro" id="IPR011029">
    <property type="entry name" value="DEATH-like_dom_sf"/>
</dbReference>
<feature type="signal peptide" evidence="3">
    <location>
        <begin position="1"/>
        <end position="29"/>
    </location>
</feature>
<dbReference type="GO" id="GO:0031265">
    <property type="term" value="C:CD95 death-inducing signaling complex"/>
    <property type="evidence" value="ECO:0007669"/>
    <property type="project" value="TreeGrafter"/>
</dbReference>
<dbReference type="GO" id="GO:0005031">
    <property type="term" value="F:tumor necrosis factor receptor activity"/>
    <property type="evidence" value="ECO:0007669"/>
    <property type="project" value="TreeGrafter"/>
</dbReference>
<dbReference type="InterPro" id="IPR001368">
    <property type="entry name" value="TNFR/NGFR_Cys_rich_reg"/>
</dbReference>
<feature type="domain" description="TNFR-Cys" evidence="4">
    <location>
        <begin position="134"/>
        <end position="174"/>
    </location>
</feature>
<keyword evidence="2" id="KW-0812">Transmembrane</keyword>
<dbReference type="SMART" id="SM00208">
    <property type="entry name" value="TNFR"/>
    <property type="match status" value="3"/>
</dbReference>
<dbReference type="GO" id="GO:0009897">
    <property type="term" value="C:external side of plasma membrane"/>
    <property type="evidence" value="ECO:0007669"/>
    <property type="project" value="TreeGrafter"/>
</dbReference>
<dbReference type="SUPFAM" id="SSF57586">
    <property type="entry name" value="TNF receptor-like"/>
    <property type="match status" value="2"/>
</dbReference>
<accession>A0A9N7VBW0</accession>
<evidence type="ECO:0000256" key="1">
    <source>
        <dbReference type="PROSITE-ProRule" id="PRU00206"/>
    </source>
</evidence>
<dbReference type="Gene3D" id="1.10.533.10">
    <property type="entry name" value="Death Domain, Fas"/>
    <property type="match status" value="1"/>
</dbReference>
<keyword evidence="6" id="KW-1185">Reference proteome</keyword>
<dbReference type="PANTHER" id="PTHR46874:SF1">
    <property type="entry name" value="TUMOR NECROSIS FACTOR RECEPTOR SUPERFAMILY MEMBER 6"/>
    <property type="match status" value="1"/>
</dbReference>
<keyword evidence="2" id="KW-0472">Membrane</keyword>
<evidence type="ECO:0000259" key="4">
    <source>
        <dbReference type="PROSITE" id="PS50050"/>
    </source>
</evidence>
<organism evidence="5 6">
    <name type="scientific">Pleuronectes platessa</name>
    <name type="common">European plaice</name>
    <dbReference type="NCBI Taxonomy" id="8262"/>
    <lineage>
        <taxon>Eukaryota</taxon>
        <taxon>Metazoa</taxon>
        <taxon>Chordata</taxon>
        <taxon>Craniata</taxon>
        <taxon>Vertebrata</taxon>
        <taxon>Euteleostomi</taxon>
        <taxon>Actinopterygii</taxon>
        <taxon>Neopterygii</taxon>
        <taxon>Teleostei</taxon>
        <taxon>Neoteleostei</taxon>
        <taxon>Acanthomorphata</taxon>
        <taxon>Carangaria</taxon>
        <taxon>Pleuronectiformes</taxon>
        <taxon>Pleuronectoidei</taxon>
        <taxon>Pleuronectidae</taxon>
        <taxon>Pleuronectes</taxon>
    </lineage>
</organism>
<dbReference type="GO" id="GO:0097192">
    <property type="term" value="P:extrinsic apoptotic signaling pathway in absence of ligand"/>
    <property type="evidence" value="ECO:0007669"/>
    <property type="project" value="TreeGrafter"/>
</dbReference>
<dbReference type="GO" id="GO:0097527">
    <property type="term" value="P:necroptotic signaling pathway"/>
    <property type="evidence" value="ECO:0007669"/>
    <property type="project" value="TreeGrafter"/>
</dbReference>
<dbReference type="SUPFAM" id="SSF47986">
    <property type="entry name" value="DEATH domain"/>
    <property type="match status" value="1"/>
</dbReference>
<dbReference type="GO" id="GO:0097049">
    <property type="term" value="P:motor neuron apoptotic process"/>
    <property type="evidence" value="ECO:0007669"/>
    <property type="project" value="TreeGrafter"/>
</dbReference>
<sequence length="326" mass="35067">MASEPNKLPLWVFTCVLILSHVSLNFSSASPQTEEKLSERVVRGPVRSRRQACAHGTYEHEGWTCCLCGAGQQVKSHCTVANPNSGQCESCDPDTYNSHATAQDFCEPCTSCIHPNANLEVAENCTRTSNAKCRCKKGHYCDSGPETCKVCNPCKECGSEGVGVACTATNNTVCNAITEGVSGGAIAGIVIPILLAIAVSVGVALWYRKRGQSYYTQQPSSQTNGKATEVELQPLKGLRLQHVPDIAAVLGWKDMQDVAMRSGMTKVEIDSCRLVDPTDPGEQTTQLLSKWVEMQGSGGATKLLDADEAASTPEAHHHELNIENRI</sequence>
<feature type="repeat" description="TNFR-Cys" evidence="1">
    <location>
        <begin position="134"/>
        <end position="174"/>
    </location>
</feature>
<evidence type="ECO:0000256" key="2">
    <source>
        <dbReference type="SAM" id="Phobius"/>
    </source>
</evidence>
<name>A0A9N7VBW0_PLEPL</name>
<dbReference type="GO" id="GO:0045121">
    <property type="term" value="C:membrane raft"/>
    <property type="evidence" value="ECO:0007669"/>
    <property type="project" value="TreeGrafter"/>
</dbReference>
<evidence type="ECO:0000313" key="5">
    <source>
        <dbReference type="EMBL" id="CAB1445674.1"/>
    </source>
</evidence>
<keyword evidence="2" id="KW-1133">Transmembrane helix</keyword>
<feature type="repeat" description="TNFR-Cys" evidence="1">
    <location>
        <begin position="90"/>
        <end position="133"/>
    </location>
</feature>
<feature type="transmembrane region" description="Helical" evidence="2">
    <location>
        <begin position="184"/>
        <end position="207"/>
    </location>
</feature>
<keyword evidence="3" id="KW-0732">Signal</keyword>
<dbReference type="Proteomes" id="UP001153269">
    <property type="component" value="Unassembled WGS sequence"/>
</dbReference>
<feature type="disulfide bond" evidence="1">
    <location>
        <begin position="91"/>
        <end position="106"/>
    </location>
</feature>
<dbReference type="PROSITE" id="PS50050">
    <property type="entry name" value="TNFR_NGFR_2"/>
    <property type="match status" value="2"/>
</dbReference>
<feature type="domain" description="TNFR-Cys" evidence="4">
    <location>
        <begin position="90"/>
        <end position="133"/>
    </location>
</feature>
<dbReference type="EMBL" id="CADEAL010003746">
    <property type="protein sequence ID" value="CAB1445674.1"/>
    <property type="molecule type" value="Genomic_DNA"/>
</dbReference>
<protein>
    <recommendedName>
        <fullName evidence="4">TNFR-Cys domain-containing protein</fullName>
    </recommendedName>
</protein>
<comment type="caution">
    <text evidence="5">The sequence shown here is derived from an EMBL/GenBank/DDBJ whole genome shotgun (WGS) entry which is preliminary data.</text>
</comment>
<comment type="caution">
    <text evidence="1">Lacks conserved residue(s) required for the propagation of feature annotation.</text>
</comment>
<evidence type="ECO:0000313" key="6">
    <source>
        <dbReference type="Proteomes" id="UP001153269"/>
    </source>
</evidence>